<dbReference type="SMART" id="SM00388">
    <property type="entry name" value="HisKA"/>
    <property type="match status" value="1"/>
</dbReference>
<dbReference type="CDD" id="cd00075">
    <property type="entry name" value="HATPase"/>
    <property type="match status" value="1"/>
</dbReference>
<dbReference type="InterPro" id="IPR036890">
    <property type="entry name" value="HATPase_C_sf"/>
</dbReference>
<protein>
    <recommendedName>
        <fullName evidence="2">histidine kinase</fullName>
        <ecNumber evidence="2">2.7.13.3</ecNumber>
    </recommendedName>
</protein>
<dbReference type="SUPFAM" id="SSF55874">
    <property type="entry name" value="ATPase domain of HSP90 chaperone/DNA topoisomerase II/histidine kinase"/>
    <property type="match status" value="1"/>
</dbReference>
<dbReference type="SMART" id="SM00448">
    <property type="entry name" value="REC"/>
    <property type="match status" value="1"/>
</dbReference>
<dbReference type="RefSeq" id="WP_013536549.1">
    <property type="nucleotide sequence ID" value="NC_014924.1"/>
</dbReference>
<evidence type="ECO:0000313" key="7">
    <source>
        <dbReference type="EMBL" id="ADV28724.1"/>
    </source>
</evidence>
<feature type="domain" description="Response regulatory" evidence="6">
    <location>
        <begin position="18"/>
        <end position="135"/>
    </location>
</feature>
<evidence type="ECO:0000256" key="1">
    <source>
        <dbReference type="ARBA" id="ARBA00000085"/>
    </source>
</evidence>
<dbReference type="PANTHER" id="PTHR43547">
    <property type="entry name" value="TWO-COMPONENT HISTIDINE KINASE"/>
    <property type="match status" value="1"/>
</dbReference>
<proteinExistence type="predicted"/>
<dbReference type="InterPro" id="IPR003594">
    <property type="entry name" value="HATPase_dom"/>
</dbReference>
<dbReference type="EMBL" id="CP002446">
    <property type="protein sequence ID" value="ADV28724.1"/>
    <property type="molecule type" value="Genomic_DNA"/>
</dbReference>
<feature type="domain" description="Histidine kinase" evidence="5">
    <location>
        <begin position="164"/>
        <end position="371"/>
    </location>
</feature>
<dbReference type="Proteomes" id="UP000008632">
    <property type="component" value="Chromosome"/>
</dbReference>
<gene>
    <name evidence="7" type="ordered locus">Psesu_2900</name>
</gene>
<dbReference type="eggNOG" id="COG2205">
    <property type="taxonomic scope" value="Bacteria"/>
</dbReference>
<sequence length="374" mass="40672">MNVTLSVPAASQAPGKVNVLVVDDVAENLVAMRALLQRDDVEVLCASSGAEALELLLGHEVAVALLDVHMPEMDGFSLAELMRGASRSREVPIIFLTASPSDPRRAFKGYEAGAVDFLHKPVEPQVIVGKVKVFVELFQQRRLLKERADTLERALQLNETMMAVLTHDLRTPLSAMLVCAEKLSMQLPDDERVQRTLAHLENSGWRMARMVEQLLDFSRIRSGGLHLQPRPLELAELLAGAVGEVRRAHPDARIELRVESPLELHADPDRLAQVVSNLVGNAVLHGSGGAVGVAASLDGRGVLLRVSNPGRIDDELLPRLFEPFKGSFRSSHGLGLGLFIAQQFVLAHGGRLEAVNRDGEVHFEAWLPAVAGTA</sequence>
<name>E6WX25_PSEUU</name>
<dbReference type="PROSITE" id="PS50109">
    <property type="entry name" value="HIS_KIN"/>
    <property type="match status" value="1"/>
</dbReference>
<dbReference type="InterPro" id="IPR003661">
    <property type="entry name" value="HisK_dim/P_dom"/>
</dbReference>
<keyword evidence="7" id="KW-0418">Kinase</keyword>
<organism evidence="7 8">
    <name type="scientific">Pseudoxanthomonas suwonensis (strain 11-1)</name>
    <dbReference type="NCBI Taxonomy" id="743721"/>
    <lineage>
        <taxon>Bacteria</taxon>
        <taxon>Pseudomonadati</taxon>
        <taxon>Pseudomonadota</taxon>
        <taxon>Gammaproteobacteria</taxon>
        <taxon>Lysobacterales</taxon>
        <taxon>Lysobacteraceae</taxon>
        <taxon>Pseudoxanthomonas</taxon>
    </lineage>
</organism>
<dbReference type="Gene3D" id="1.10.287.130">
    <property type="match status" value="1"/>
</dbReference>
<dbReference type="AlphaFoldDB" id="E6WX25"/>
<evidence type="ECO:0000256" key="3">
    <source>
        <dbReference type="ARBA" id="ARBA00022553"/>
    </source>
</evidence>
<accession>E6WX25</accession>
<dbReference type="eggNOG" id="COG3706">
    <property type="taxonomic scope" value="Bacteria"/>
</dbReference>
<dbReference type="GO" id="GO:0000155">
    <property type="term" value="F:phosphorelay sensor kinase activity"/>
    <property type="evidence" value="ECO:0007669"/>
    <property type="project" value="InterPro"/>
</dbReference>
<dbReference type="Pfam" id="PF00072">
    <property type="entry name" value="Response_reg"/>
    <property type="match status" value="1"/>
</dbReference>
<dbReference type="InterPro" id="IPR001789">
    <property type="entry name" value="Sig_transdc_resp-reg_receiver"/>
</dbReference>
<dbReference type="SMART" id="SM00387">
    <property type="entry name" value="HATPase_c"/>
    <property type="match status" value="1"/>
</dbReference>
<dbReference type="Gene3D" id="3.30.565.10">
    <property type="entry name" value="Histidine kinase-like ATPase, C-terminal domain"/>
    <property type="match status" value="1"/>
</dbReference>
<dbReference type="SUPFAM" id="SSF47384">
    <property type="entry name" value="Homodimeric domain of signal transducing histidine kinase"/>
    <property type="match status" value="1"/>
</dbReference>
<dbReference type="InterPro" id="IPR005467">
    <property type="entry name" value="His_kinase_dom"/>
</dbReference>
<keyword evidence="3 4" id="KW-0597">Phosphoprotein</keyword>
<dbReference type="PANTHER" id="PTHR43547:SF2">
    <property type="entry name" value="HYBRID SIGNAL TRANSDUCTION HISTIDINE KINASE C"/>
    <property type="match status" value="1"/>
</dbReference>
<dbReference type="Pfam" id="PF02518">
    <property type="entry name" value="HATPase_c"/>
    <property type="match status" value="1"/>
</dbReference>
<comment type="catalytic activity">
    <reaction evidence="1">
        <text>ATP + protein L-histidine = ADP + protein N-phospho-L-histidine.</text>
        <dbReference type="EC" id="2.7.13.3"/>
    </reaction>
</comment>
<feature type="modified residue" description="4-aspartylphosphate" evidence="4">
    <location>
        <position position="67"/>
    </location>
</feature>
<keyword evidence="7" id="KW-0808">Transferase</keyword>
<evidence type="ECO:0000256" key="4">
    <source>
        <dbReference type="PROSITE-ProRule" id="PRU00169"/>
    </source>
</evidence>
<evidence type="ECO:0000313" key="8">
    <source>
        <dbReference type="Proteomes" id="UP000008632"/>
    </source>
</evidence>
<dbReference type="OrthoDB" id="8807260at2"/>
<dbReference type="PROSITE" id="PS50110">
    <property type="entry name" value="RESPONSE_REGULATORY"/>
    <property type="match status" value="1"/>
</dbReference>
<dbReference type="EC" id="2.7.13.3" evidence="2"/>
<dbReference type="KEGG" id="psu:Psesu_2900"/>
<dbReference type="HOGENOM" id="CLU_000445_114_72_6"/>
<dbReference type="InterPro" id="IPR036097">
    <property type="entry name" value="HisK_dim/P_sf"/>
</dbReference>
<keyword evidence="8" id="KW-1185">Reference proteome</keyword>
<dbReference type="Gene3D" id="3.40.50.2300">
    <property type="match status" value="1"/>
</dbReference>
<evidence type="ECO:0000256" key="2">
    <source>
        <dbReference type="ARBA" id="ARBA00012438"/>
    </source>
</evidence>
<dbReference type="SUPFAM" id="SSF52172">
    <property type="entry name" value="CheY-like"/>
    <property type="match status" value="1"/>
</dbReference>
<dbReference type="STRING" id="743721.Psesu_2900"/>
<dbReference type="Pfam" id="PF00512">
    <property type="entry name" value="HisKA"/>
    <property type="match status" value="1"/>
</dbReference>
<evidence type="ECO:0000259" key="6">
    <source>
        <dbReference type="PROSITE" id="PS50110"/>
    </source>
</evidence>
<dbReference type="InterPro" id="IPR011006">
    <property type="entry name" value="CheY-like_superfamily"/>
</dbReference>
<evidence type="ECO:0000259" key="5">
    <source>
        <dbReference type="PROSITE" id="PS50109"/>
    </source>
</evidence>
<reference evidence="7 8" key="1">
    <citation type="submission" date="2011-01" db="EMBL/GenBank/DDBJ databases">
        <title>Complete sequence of Pseudoxanthomonas suwonensis 11-1.</title>
        <authorList>
            <consortium name="US DOE Joint Genome Institute"/>
            <person name="Lucas S."/>
            <person name="Copeland A."/>
            <person name="Lapidus A."/>
            <person name="Cheng J.-F."/>
            <person name="Goodwin L."/>
            <person name="Pitluck S."/>
            <person name="Teshima H."/>
            <person name="Detter J.C."/>
            <person name="Han C."/>
            <person name="Tapia R."/>
            <person name="Land M."/>
            <person name="Hauser L."/>
            <person name="Kyrpides N."/>
            <person name="Ivanova N."/>
            <person name="Ovchinnikova G."/>
            <person name="Siebers A.K."/>
            <person name="Allgaier M."/>
            <person name="Thelen M.P."/>
            <person name="Hugenholtz P."/>
            <person name="Gladden J."/>
            <person name="Woyke T."/>
        </authorList>
    </citation>
    <scope>NUCLEOTIDE SEQUENCE [LARGE SCALE GENOMIC DNA]</scope>
    <source>
        <strain evidence="8">11-1</strain>
    </source>
</reference>
<dbReference type="CDD" id="cd00082">
    <property type="entry name" value="HisKA"/>
    <property type="match status" value="1"/>
</dbReference>